<reference evidence="1" key="1">
    <citation type="submission" date="2023-06" db="EMBL/GenBank/DDBJ databases">
        <title>Robiginitalea aurantiacus sp. nov. and Algoriphagus sediminis sp. nov., isolated from coastal sediment.</title>
        <authorList>
            <person name="Zhou Z.Y."/>
            <person name="An J."/>
            <person name="Jia Y.W."/>
            <person name="Du Z.J."/>
        </authorList>
    </citation>
    <scope>NUCLEOTIDE SEQUENCE</scope>
    <source>
        <strain evidence="1">M39</strain>
    </source>
</reference>
<organism evidence="1 2">
    <name type="scientific">Robiginitalea aurantiaca</name>
    <dbReference type="NCBI Taxonomy" id="3056915"/>
    <lineage>
        <taxon>Bacteria</taxon>
        <taxon>Pseudomonadati</taxon>
        <taxon>Bacteroidota</taxon>
        <taxon>Flavobacteriia</taxon>
        <taxon>Flavobacteriales</taxon>
        <taxon>Flavobacteriaceae</taxon>
        <taxon>Robiginitalea</taxon>
    </lineage>
</organism>
<evidence type="ECO:0000313" key="2">
    <source>
        <dbReference type="Proteomes" id="UP001174839"/>
    </source>
</evidence>
<dbReference type="EMBL" id="JAUDUY010000004">
    <property type="protein sequence ID" value="MDM9631984.1"/>
    <property type="molecule type" value="Genomic_DNA"/>
</dbReference>
<evidence type="ECO:0000313" key="1">
    <source>
        <dbReference type="EMBL" id="MDM9631984.1"/>
    </source>
</evidence>
<keyword evidence="2" id="KW-1185">Reference proteome</keyword>
<name>A0ABT7WGD7_9FLAO</name>
<feature type="non-terminal residue" evidence="1">
    <location>
        <position position="64"/>
    </location>
</feature>
<dbReference type="RefSeq" id="WP_289725342.1">
    <property type="nucleotide sequence ID" value="NZ_JAUDUY010000004.1"/>
</dbReference>
<gene>
    <name evidence="1" type="ORF">QU605_10900</name>
</gene>
<dbReference type="Proteomes" id="UP001174839">
    <property type="component" value="Unassembled WGS sequence"/>
</dbReference>
<accession>A0ABT7WGD7</accession>
<sequence length="64" mass="6823">MDSCQGIGVLVTCSMPGYLSFGAGASAPPGTYSLSHKKSPSHFCKGLSKKAATYSPTNRQYHRR</sequence>
<protein>
    <submittedName>
        <fullName evidence="1">Uncharacterized protein</fullName>
    </submittedName>
</protein>
<comment type="caution">
    <text evidence="1">The sequence shown here is derived from an EMBL/GenBank/DDBJ whole genome shotgun (WGS) entry which is preliminary data.</text>
</comment>
<proteinExistence type="predicted"/>